<accession>D1CG25</accession>
<dbReference type="STRING" id="525904.Tter_0964"/>
<dbReference type="EMBL" id="CP001825">
    <property type="protein sequence ID" value="ACZ41881.1"/>
    <property type="molecule type" value="Genomic_DNA"/>
</dbReference>
<dbReference type="InterPro" id="IPR017850">
    <property type="entry name" value="Alkaline_phosphatase_core_sf"/>
</dbReference>
<organism evidence="1 2">
    <name type="scientific">Thermobaculum terrenum (strain ATCC BAA-798 / CCMEE 7001 / YNP1)</name>
    <dbReference type="NCBI Taxonomy" id="525904"/>
    <lineage>
        <taxon>Bacteria</taxon>
        <taxon>Bacillati</taxon>
        <taxon>Chloroflexota</taxon>
        <taxon>Chloroflexia</taxon>
        <taxon>Candidatus Thermobaculales</taxon>
        <taxon>Candidatus Thermobaculaceae</taxon>
        <taxon>Thermobaculum</taxon>
    </lineage>
</organism>
<evidence type="ECO:0000313" key="2">
    <source>
        <dbReference type="Proteomes" id="UP000000323"/>
    </source>
</evidence>
<gene>
    <name evidence="1" type="ordered locus">Tter_0964</name>
</gene>
<dbReference type="PANTHER" id="PTHR10151:SF120">
    <property type="entry name" value="BIS(5'-ADENOSYL)-TRIPHOSPHATASE"/>
    <property type="match status" value="1"/>
</dbReference>
<proteinExistence type="predicted"/>
<dbReference type="eggNOG" id="COG1524">
    <property type="taxonomic scope" value="Bacteria"/>
</dbReference>
<dbReference type="Pfam" id="PF01663">
    <property type="entry name" value="Phosphodiest"/>
    <property type="match status" value="1"/>
</dbReference>
<dbReference type="GO" id="GO:0016787">
    <property type="term" value="F:hydrolase activity"/>
    <property type="evidence" value="ECO:0007669"/>
    <property type="project" value="UniProtKB-ARBA"/>
</dbReference>
<dbReference type="HOGENOM" id="CLU_039939_1_0_0"/>
<protein>
    <submittedName>
        <fullName evidence="1">Type I phosphodiesterase/nucleotide pyrophosphatase</fullName>
    </submittedName>
</protein>
<dbReference type="InterPro" id="IPR002591">
    <property type="entry name" value="Phosphodiest/P_Trfase"/>
</dbReference>
<keyword evidence="2" id="KW-1185">Reference proteome</keyword>
<dbReference type="AlphaFoldDB" id="D1CG25"/>
<dbReference type="KEGG" id="ttr:Tter_0964"/>
<dbReference type="RefSeq" id="WP_012874916.1">
    <property type="nucleotide sequence ID" value="NC_013525.1"/>
</dbReference>
<dbReference type="Gene3D" id="3.40.720.10">
    <property type="entry name" value="Alkaline Phosphatase, subunit A"/>
    <property type="match status" value="1"/>
</dbReference>
<dbReference type="SUPFAM" id="SSF53649">
    <property type="entry name" value="Alkaline phosphatase-like"/>
    <property type="match status" value="1"/>
</dbReference>
<dbReference type="PANTHER" id="PTHR10151">
    <property type="entry name" value="ECTONUCLEOTIDE PYROPHOSPHATASE/PHOSPHODIESTERASE"/>
    <property type="match status" value="1"/>
</dbReference>
<reference evidence="2" key="1">
    <citation type="journal article" date="2010" name="Stand. Genomic Sci.">
        <title>Complete genome sequence of 'Thermobaculum terrenum' type strain (YNP1).</title>
        <authorList>
            <person name="Kiss H."/>
            <person name="Cleland D."/>
            <person name="Lapidus A."/>
            <person name="Lucas S."/>
            <person name="Glavina Del Rio T."/>
            <person name="Nolan M."/>
            <person name="Tice H."/>
            <person name="Han C."/>
            <person name="Goodwin L."/>
            <person name="Pitluck S."/>
            <person name="Liolios K."/>
            <person name="Ivanova N."/>
            <person name="Mavromatis K."/>
            <person name="Ovchinnikova G."/>
            <person name="Pati A."/>
            <person name="Chen A."/>
            <person name="Palaniappan K."/>
            <person name="Land M."/>
            <person name="Hauser L."/>
            <person name="Chang Y."/>
            <person name="Jeffries C."/>
            <person name="Lu M."/>
            <person name="Brettin T."/>
            <person name="Detter J."/>
            <person name="Goker M."/>
            <person name="Tindall B."/>
            <person name="Beck B."/>
            <person name="McDermott T."/>
            <person name="Woyke T."/>
            <person name="Bristow J."/>
            <person name="Eisen J."/>
            <person name="Markowitz V."/>
            <person name="Hugenholtz P."/>
            <person name="Kyrpides N."/>
            <person name="Klenk H."/>
            <person name="Cheng J."/>
        </authorList>
    </citation>
    <scope>NUCLEOTIDE SEQUENCE [LARGE SCALE GENOMIC DNA]</scope>
    <source>
        <strain evidence="2">ATCC BAA-798 / YNP1</strain>
    </source>
</reference>
<dbReference type="OrthoDB" id="9779267at2"/>
<name>D1CG25_THET1</name>
<sequence>MNEAISTDQDTILPNYSGRGITNIPASILRHFDIEISTPPLDESVINAHYWDQADVIVTLLIDALGYHQLERAIANSSAPGISSMIRDGRAVLNQLTSTFPSTTVTALTTLGFALAPSAHGIISQRFFEHRLGTIIDLLYFTASPTNSSLELAGVQPEALIEYPTVFELLTQHGINAILLNHWQFMKSPLSRMNNRGAYYVPYFSISDFFYNLVEAINSINDKGTVQAYWPGVDTISHFYGTSSKQHDFEIELLDWALTNILLPQITRKKVLLIITADHGQCDIDFNSWRWLNDYPDLTNMLAAPPAGLDRAVLLYSRPNREVELQAFLEEHFGQDTFILNTREVLELGLYGSMSENASIVDRMGTYLLIPKGKRVLRYEHDPNNRNPNHKGKHGGLTPEEMLVPFIQIRIN</sequence>
<evidence type="ECO:0000313" key="1">
    <source>
        <dbReference type="EMBL" id="ACZ41881.1"/>
    </source>
</evidence>
<dbReference type="Proteomes" id="UP000000323">
    <property type="component" value="Chromosome 1"/>
</dbReference>